<dbReference type="Pfam" id="PF13365">
    <property type="entry name" value="Trypsin_2"/>
    <property type="match status" value="1"/>
</dbReference>
<dbReference type="Proteomes" id="UP001144471">
    <property type="component" value="Unassembled WGS sequence"/>
</dbReference>
<dbReference type="SUPFAM" id="SSF52540">
    <property type="entry name" value="P-loop containing nucleoside triphosphate hydrolases"/>
    <property type="match status" value="1"/>
</dbReference>
<reference evidence="1" key="1">
    <citation type="submission" date="2022-12" db="EMBL/GenBank/DDBJ databases">
        <title>Reference genome sequencing for broad-spectrum identification of bacterial and archaeal isolates by mass spectrometry.</title>
        <authorList>
            <person name="Sekiguchi Y."/>
            <person name="Tourlousse D.M."/>
        </authorList>
    </citation>
    <scope>NUCLEOTIDE SEQUENCE</scope>
    <source>
        <strain evidence="1">10succ1</strain>
    </source>
</reference>
<comment type="caution">
    <text evidence="1">The sequence shown here is derived from an EMBL/GenBank/DDBJ whole genome shotgun (WGS) entry which is preliminary data.</text>
</comment>
<keyword evidence="2" id="KW-1185">Reference proteome</keyword>
<gene>
    <name evidence="1" type="ORF">PM10SUCC1_02490</name>
</gene>
<dbReference type="InterPro" id="IPR027417">
    <property type="entry name" value="P-loop_NTPase"/>
</dbReference>
<evidence type="ECO:0000313" key="2">
    <source>
        <dbReference type="Proteomes" id="UP001144471"/>
    </source>
</evidence>
<dbReference type="Gene3D" id="3.40.50.300">
    <property type="entry name" value="P-loop containing nucleotide triphosphate hydrolases"/>
    <property type="match status" value="1"/>
</dbReference>
<organism evidence="1 2">
    <name type="scientific">Propionigenium maris DSM 9537</name>
    <dbReference type="NCBI Taxonomy" id="1123000"/>
    <lineage>
        <taxon>Bacteria</taxon>
        <taxon>Fusobacteriati</taxon>
        <taxon>Fusobacteriota</taxon>
        <taxon>Fusobacteriia</taxon>
        <taxon>Fusobacteriales</taxon>
        <taxon>Fusobacteriaceae</taxon>
        <taxon>Propionigenium</taxon>
    </lineage>
</organism>
<accession>A0A9W6GIY0</accession>
<sequence length="1911" mass="223443">MILDPTQLQKNIARLECGSEIGTAFLVGEDKAITAFHCLDDYSQTNDIKLYFLNINDEPIIVKAKPLQKELAIELDLDIVVLQLESSILGFENLRFSDNIISNNAEWETFGYPGIEKNDGMPLYGNIRQIKSKYNTDSFDLILEYNGITFNTMGLSGAPLVIDGIVKGIITYDRDKRNTLGAISTIKMKPLLTQVSNAFFVEEENHNEIEIVENHTTEFKIKENIQNNDKGYIFVKGVPGSGKTTLAQNLKFDDENIEVINKYFLKEVNEVYNIQYKASEETFGKWFVNSISNFLYDSFIEDKAYSYKDIIKMSSDYFFNISNEVRMHKKKYVFIIDGIDEVLNISKEKLDLFLGILPQDLSKNIFIIIFGNNENNIPIYLRNSLDENMIVGISPLEHVNVINFIKDNLKYKKLEHSVINKIAHKSEGNPLYLRYLISYLENFPDEINEEFINTIPAFNGEIVNYYKIYWDKIKSKRELVKLLAILARVRNQISRKNLMEMFPADERFVVDDYLSIVDHLLDQSADDIYIYHNSFSDFIRKETAAMEDYVHQVISKFCLDNTTKRFSLENILYHLINAELDLKKEAVKRCNQEWLDCCSIENVHPESMIVDMKNVLDFAIDDGEISEIIRILLLLQRLKFRNEKLFRSFSIEMARALYEIGKEKYILNYIIREDSLIESVSNADAIYLLRKFVKDGFAKESNKLFEAIRNRCIKEYESNKGFDISTLFLDIKSVVLFPEYNPLRRLDIFNRLLTEANVQNKDEIIQWLSGEIQAWLMKEKEVYGDINTLKKMFGTEIDKRSIDVIIKILLSYIDPQNNTFIKEDNQAVLKAVKDLEFLLLEYKVTKKSDAIEALIQFSKNTNLLETLIENEEKVEFDLRESNGVDFNYKEFLSYKNYWIAIGYSEKLQTLPEISTIQNWENFLHSVIKTTSIILGKCYRSKAELEIEKLEAIHVEITKLLNSLNIDLKERVKWDRSYFIPEHLLPLIYKEITFIYLNFFSEKIEELESHILNSYQLGLYNEGYRRTLFAIANEIVKYKGKERKAYPFIQELESFTDKYILNRWERNRDFLEIVELYGKIGSIEIANRVFKKMLDTSMGPSWYKESQLTLMGTGVKHLNSLPKKDIYMKEILGHLDYASGEMTFQRYVRDDKEEFVGILSKVLGHKKSLEYFKRLTFPNSELLLNNAMKDTPDVVDKFYGYTQGTNEINLQDAMISFIKELDNSDILLKYALTEIFIQGDERYFDEFTELQLEILHFARLNSFTEYQLLIERVKRQFVVELDNERRSLYIRFLEKSSLKETVNSIMEELKILDVFRQPSEQENFFESLKGEEKESKSINLAKEELKYGNNTKAKEILANRLSQINDDIGDVFYYSNESTECLNLLKKNCESSQELIKLLKPILLRTGIFDWQLANNLIKLTGDKLSETASILTMKEVLTHVRLMIDTPKETIDQFKWVENEVDDESYEIEKFIIWLTNLPDGLIYRKRAIEVLAWLGQVKPHTIIPLLIEEALENNEESSEISSNILHVLSQTNNVEAIWYCICLNENFKNRILQKKHFIIKSCFLEIVRVAHENNLLGASDFIQDIEKNFFNNEKCTLMRELDLDKYSNLIIPGLDYFIKTVNEVVHLDESFMESVVKNLSETISPLDINNFKKIDEILERSYSIPNGLSQVYRNKVKFVMNLAISDYVTQNNYNKLKKLFRKYNPYFSERKFSYEIPSIHEKVTDIFEERSKEFENAIFDNGKLILHFNEIVSKKEERRGRRIEVVSFLIDSKRETPVLGEKLYDYFTSNLLPKESSINMDGFNGVFPLILKSSYGHCRTSWYTPSEIHPAAKEKYIIPNDMVQKKVWKSGTILDVDGFGMPLSEGCLLTVDRSIISKFGDNYRLMHLVKYNDGEKIMIIDYLRKRIHGG</sequence>
<protein>
    <recommendedName>
        <fullName evidence="3">Trypsin-like peptidase domain-containing protein</fullName>
    </recommendedName>
</protein>
<proteinExistence type="predicted"/>
<name>A0A9W6GIY0_9FUSO</name>
<evidence type="ECO:0000313" key="1">
    <source>
        <dbReference type="EMBL" id="GLI54734.1"/>
    </source>
</evidence>
<dbReference type="RefSeq" id="WP_281832690.1">
    <property type="nucleotide sequence ID" value="NZ_BSDY01000001.1"/>
</dbReference>
<evidence type="ECO:0008006" key="3">
    <source>
        <dbReference type="Google" id="ProtNLM"/>
    </source>
</evidence>
<dbReference type="InterPro" id="IPR009003">
    <property type="entry name" value="Peptidase_S1_PA"/>
</dbReference>
<dbReference type="SUPFAM" id="SSF50494">
    <property type="entry name" value="Trypsin-like serine proteases"/>
    <property type="match status" value="1"/>
</dbReference>
<dbReference type="EMBL" id="BSDY01000001">
    <property type="protein sequence ID" value="GLI54734.1"/>
    <property type="molecule type" value="Genomic_DNA"/>
</dbReference>